<organism evidence="2 3">
    <name type="scientific">Streptococcus suis</name>
    <dbReference type="NCBI Taxonomy" id="1307"/>
    <lineage>
        <taxon>Bacteria</taxon>
        <taxon>Bacillati</taxon>
        <taxon>Bacillota</taxon>
        <taxon>Bacilli</taxon>
        <taxon>Lactobacillales</taxon>
        <taxon>Streptococcaceae</taxon>
        <taxon>Streptococcus</taxon>
    </lineage>
</organism>
<name>A0A0Z8FNY9_STRSU</name>
<dbReference type="EMBL" id="FIHD01000011">
    <property type="protein sequence ID" value="CYU83824.1"/>
    <property type="molecule type" value="Genomic_DNA"/>
</dbReference>
<dbReference type="RefSeq" id="WP_044774330.1">
    <property type="nucleotide sequence ID" value="NZ_CEFG01000037.1"/>
</dbReference>
<sequence length="420" mass="48919">MKFSLYKHSLILGDNRIVTKQFIVLKHTDGSLQFTNFHRYVKTSSKIKSISDDGNKRFSYVTKFLNYVFGEIKITSLDYLTLDMVREFLMHYGLGTLLGDTKHRKKSTVEICVNTVLDFLTLYLDERKGKALLTSKELYTTTSFTNKRGRLIKRKEPSFEVFYDDSNTEQIIFRDMPNAAFEMLFAHIAKNHKDLLMVVALGAFVGLRPSEACNVRREDSPLGPGILFHQSYGETFKVEIDLRKEIPLRSDLKPTGRIKKERMQAVPYIFLEVFVDTYNDYMAYLEGQKYEKDYGPLNLNKQGKALTYDVYYQRFRKIIREEMIPIFLNSDDEEVVFFGHLLQEHNISPHIFRHWYTTQLVLSGVNEISELMSARGDKSPESAWVYLQNKGEIAKQYRQVNDGVFDYLSWRANDLFGGGE</sequence>
<reference evidence="2 3" key="1">
    <citation type="submission" date="2016-02" db="EMBL/GenBank/DDBJ databases">
        <authorList>
            <consortium name="Pathogen Informatics"/>
        </authorList>
    </citation>
    <scope>NUCLEOTIDE SEQUENCE [LARGE SCALE GENOMIC DNA]</scope>
    <source>
        <strain evidence="2 3">LSS54</strain>
    </source>
</reference>
<dbReference type="Gene3D" id="1.10.443.10">
    <property type="entry name" value="Intergrase catalytic core"/>
    <property type="match status" value="1"/>
</dbReference>
<dbReference type="GO" id="GO:0015074">
    <property type="term" value="P:DNA integration"/>
    <property type="evidence" value="ECO:0007669"/>
    <property type="project" value="InterPro"/>
</dbReference>
<dbReference type="InterPro" id="IPR011010">
    <property type="entry name" value="DNA_brk_join_enz"/>
</dbReference>
<protein>
    <submittedName>
        <fullName evidence="2">Site-specific recombinase XerD</fullName>
    </submittedName>
</protein>
<evidence type="ECO:0000313" key="2">
    <source>
        <dbReference type="EMBL" id="CYU83824.1"/>
    </source>
</evidence>
<keyword evidence="1" id="KW-0233">DNA recombination</keyword>
<dbReference type="GO" id="GO:0006310">
    <property type="term" value="P:DNA recombination"/>
    <property type="evidence" value="ECO:0007669"/>
    <property type="project" value="UniProtKB-KW"/>
</dbReference>
<dbReference type="CDD" id="cd00397">
    <property type="entry name" value="DNA_BRE_C"/>
    <property type="match status" value="1"/>
</dbReference>
<evidence type="ECO:0000256" key="1">
    <source>
        <dbReference type="ARBA" id="ARBA00023172"/>
    </source>
</evidence>
<evidence type="ECO:0000313" key="3">
    <source>
        <dbReference type="Proteomes" id="UP000073494"/>
    </source>
</evidence>
<gene>
    <name evidence="2" type="ORF">ERS132416_00787</name>
</gene>
<dbReference type="GO" id="GO:0003677">
    <property type="term" value="F:DNA binding"/>
    <property type="evidence" value="ECO:0007669"/>
    <property type="project" value="InterPro"/>
</dbReference>
<dbReference type="AlphaFoldDB" id="A0A0Z8FNY9"/>
<dbReference type="Proteomes" id="UP000073494">
    <property type="component" value="Unassembled WGS sequence"/>
</dbReference>
<dbReference type="InterPro" id="IPR013762">
    <property type="entry name" value="Integrase-like_cat_sf"/>
</dbReference>
<proteinExistence type="predicted"/>
<accession>A0A0Z8FNY9</accession>
<dbReference type="SUPFAM" id="SSF56349">
    <property type="entry name" value="DNA breaking-rejoining enzymes"/>
    <property type="match status" value="1"/>
</dbReference>